<gene>
    <name evidence="1" type="ORF">METZ01_LOCUS12196</name>
</gene>
<reference evidence="1" key="1">
    <citation type="submission" date="2018-05" db="EMBL/GenBank/DDBJ databases">
        <authorList>
            <person name="Lanie J.A."/>
            <person name="Ng W.-L."/>
            <person name="Kazmierczak K.M."/>
            <person name="Andrzejewski T.M."/>
            <person name="Davidsen T.M."/>
            <person name="Wayne K.J."/>
            <person name="Tettelin H."/>
            <person name="Glass J.I."/>
            <person name="Rusch D."/>
            <person name="Podicherti R."/>
            <person name="Tsui H.-C.T."/>
            <person name="Winkler M.E."/>
        </authorList>
    </citation>
    <scope>NUCLEOTIDE SEQUENCE</scope>
</reference>
<accession>A0A381NXK7</accession>
<name>A0A381NXK7_9ZZZZ</name>
<feature type="non-terminal residue" evidence="1">
    <location>
        <position position="1"/>
    </location>
</feature>
<protein>
    <submittedName>
        <fullName evidence="1">Uncharacterized protein</fullName>
    </submittedName>
</protein>
<proteinExistence type="predicted"/>
<sequence length="67" mass="8165">VPDRTRQHVHNEIPAWIYGAVVLVYVTMDQEVNRIITRFKMVDFDAWYAQNSMRLRVVCMYFMTEFY</sequence>
<dbReference type="EMBL" id="UINC01000672">
    <property type="protein sequence ID" value="SUZ59342.1"/>
    <property type="molecule type" value="Genomic_DNA"/>
</dbReference>
<evidence type="ECO:0000313" key="1">
    <source>
        <dbReference type="EMBL" id="SUZ59342.1"/>
    </source>
</evidence>
<organism evidence="1">
    <name type="scientific">marine metagenome</name>
    <dbReference type="NCBI Taxonomy" id="408172"/>
    <lineage>
        <taxon>unclassified sequences</taxon>
        <taxon>metagenomes</taxon>
        <taxon>ecological metagenomes</taxon>
    </lineage>
</organism>
<dbReference type="AlphaFoldDB" id="A0A381NXK7"/>